<feature type="signal peptide" evidence="2">
    <location>
        <begin position="1"/>
        <end position="26"/>
    </location>
</feature>
<organism evidence="3 4">
    <name type="scientific">Aerophobetes bacterium</name>
    <dbReference type="NCBI Taxonomy" id="2030807"/>
    <lineage>
        <taxon>Bacteria</taxon>
        <taxon>Candidatus Aerophobota</taxon>
    </lineage>
</organism>
<gene>
    <name evidence="3" type="ORF">COB21_06000</name>
</gene>
<evidence type="ECO:0000256" key="1">
    <source>
        <dbReference type="SAM" id="MobiDB-lite"/>
    </source>
</evidence>
<reference evidence="4" key="1">
    <citation type="submission" date="2017-08" db="EMBL/GenBank/DDBJ databases">
        <title>A dynamic microbial community with high functional redundancy inhabits the cold, oxic subseafloor aquifer.</title>
        <authorList>
            <person name="Tully B.J."/>
            <person name="Wheat C.G."/>
            <person name="Glazer B.T."/>
            <person name="Huber J.A."/>
        </authorList>
    </citation>
    <scope>NUCLEOTIDE SEQUENCE [LARGE SCALE GENOMIC DNA]</scope>
</reference>
<keyword evidence="2" id="KW-0732">Signal</keyword>
<sequence length="326" mass="36275">MKLQKRKTLVPLAGMLCVGLLTTALSADQSQRSHTHKEQKDSSYYGTTKTKGYQRDSHKMITPNAGPKVSGGMDIFVSANYIYWRANLVNSTTLRSGIRPPASAPANASMNEAAPQGEVWTPFSNWSSGFKVAAGMDTSHDGFDIRADYTWNRFTKEADFNLSYLNGSTVLNALGTHAQLFNNSNWKLDYNKVDLELGRNYKLSPNLELRSHAGLTGTWQIDREEIRQHSDANNLDGFAFPGNVRVKNHVSTWGIGPRVGSNFFWAAFKEFGIYSNVAASALWRTNYENTSTVSVYNGTTEVTTLIDNVKNPDNYGVNWVTEFELG</sequence>
<accession>A0A2A4WYI8</accession>
<evidence type="ECO:0000313" key="3">
    <source>
        <dbReference type="EMBL" id="PCI75111.1"/>
    </source>
</evidence>
<evidence type="ECO:0000256" key="2">
    <source>
        <dbReference type="SAM" id="SignalP"/>
    </source>
</evidence>
<proteinExistence type="predicted"/>
<dbReference type="InterPro" id="IPR007825">
    <property type="entry name" value="Major_OMP_Legionella"/>
</dbReference>
<protein>
    <submittedName>
        <fullName evidence="3">Uncharacterized protein</fullName>
    </submittedName>
</protein>
<evidence type="ECO:0000313" key="4">
    <source>
        <dbReference type="Proteomes" id="UP000218775"/>
    </source>
</evidence>
<dbReference type="Pfam" id="PF05150">
    <property type="entry name" value="Legionella_OMP"/>
    <property type="match status" value="1"/>
</dbReference>
<name>A0A2A4WYI8_UNCAE</name>
<comment type="caution">
    <text evidence="3">The sequence shown here is derived from an EMBL/GenBank/DDBJ whole genome shotgun (WGS) entry which is preliminary data.</text>
</comment>
<dbReference type="EMBL" id="NVUK01000056">
    <property type="protein sequence ID" value="PCI75111.1"/>
    <property type="molecule type" value="Genomic_DNA"/>
</dbReference>
<feature type="region of interest" description="Disordered" evidence="1">
    <location>
        <begin position="27"/>
        <end position="50"/>
    </location>
</feature>
<dbReference type="AlphaFoldDB" id="A0A2A4WYI8"/>
<feature type="non-terminal residue" evidence="3">
    <location>
        <position position="326"/>
    </location>
</feature>
<feature type="chain" id="PRO_5012901522" evidence="2">
    <location>
        <begin position="27"/>
        <end position="326"/>
    </location>
</feature>
<dbReference type="Proteomes" id="UP000218775">
    <property type="component" value="Unassembled WGS sequence"/>
</dbReference>